<protein>
    <submittedName>
        <fullName evidence="1">Uncharacterized protein</fullName>
    </submittedName>
</protein>
<sequence length="462" mass="51467">MRSRVWTVDMPGGSNGWSQLHKGFRKAKALQKFESLPLLLLPSKSSNEKTEERQPDHLPPLLRSSSTPLPRLKSAPSSLPLHLLHRGHLPPHLRSCQMDVEKGPHFDAEDPARTQCERVIPGVQPFCPQMDAEEQALQLRLQVWTPSQQPSPSQFNGTWPSGTCIPVDVRTLSQHPFPCEASIPSELLQVSLSPRPCDLVRFCSCDVNIFLAYGRSSIAHVSGNDGSILEDEDDDLIECEGLERAISDDDLILNWVKHLTDLGVFNLLVGAMDTKLLEALYWKDLRRGVRAEVVRSESGLAAEQKSRSSVGMIKARGSPDLSPDLPNPCSGGEADLRGKKLTVEDAWRRGGSYEVGSLRARGGSRRRNLKEKSPVVNPWKVLKEQGGGAGAIESFEGDIRLSFLCVFVRRFGRQEQERERFKLLEGFCLSEPFMQLTPAVGSAWHIYGPYSTSHRVVRTVRI</sequence>
<accession>A0ACC2LVD0</accession>
<dbReference type="EMBL" id="CM056811">
    <property type="protein sequence ID" value="KAJ8637437.1"/>
    <property type="molecule type" value="Genomic_DNA"/>
</dbReference>
<reference evidence="1 2" key="1">
    <citation type="journal article" date="2022" name="Hortic Res">
        <title>A haplotype resolved chromosomal level avocado genome allows analysis of novel avocado genes.</title>
        <authorList>
            <person name="Nath O."/>
            <person name="Fletcher S.J."/>
            <person name="Hayward A."/>
            <person name="Shaw L.M."/>
            <person name="Masouleh A.K."/>
            <person name="Furtado A."/>
            <person name="Henry R.J."/>
            <person name="Mitter N."/>
        </authorList>
    </citation>
    <scope>NUCLEOTIDE SEQUENCE [LARGE SCALE GENOMIC DNA]</scope>
    <source>
        <strain evidence="2">cv. Hass</strain>
    </source>
</reference>
<organism evidence="1 2">
    <name type="scientific">Persea americana</name>
    <name type="common">Avocado</name>
    <dbReference type="NCBI Taxonomy" id="3435"/>
    <lineage>
        <taxon>Eukaryota</taxon>
        <taxon>Viridiplantae</taxon>
        <taxon>Streptophyta</taxon>
        <taxon>Embryophyta</taxon>
        <taxon>Tracheophyta</taxon>
        <taxon>Spermatophyta</taxon>
        <taxon>Magnoliopsida</taxon>
        <taxon>Magnoliidae</taxon>
        <taxon>Laurales</taxon>
        <taxon>Lauraceae</taxon>
        <taxon>Persea</taxon>
    </lineage>
</organism>
<comment type="caution">
    <text evidence="1">The sequence shown here is derived from an EMBL/GenBank/DDBJ whole genome shotgun (WGS) entry which is preliminary data.</text>
</comment>
<evidence type="ECO:0000313" key="1">
    <source>
        <dbReference type="EMBL" id="KAJ8637437.1"/>
    </source>
</evidence>
<name>A0ACC2LVD0_PERAE</name>
<keyword evidence="2" id="KW-1185">Reference proteome</keyword>
<proteinExistence type="predicted"/>
<gene>
    <name evidence="1" type="ORF">MRB53_011704</name>
</gene>
<evidence type="ECO:0000313" key="2">
    <source>
        <dbReference type="Proteomes" id="UP001234297"/>
    </source>
</evidence>
<dbReference type="Proteomes" id="UP001234297">
    <property type="component" value="Chromosome 3"/>
</dbReference>